<comment type="caution">
    <text evidence="2">The sequence shown here is derived from an EMBL/GenBank/DDBJ whole genome shotgun (WGS) entry which is preliminary data.</text>
</comment>
<keyword evidence="1" id="KW-0732">Signal</keyword>
<protein>
    <recommendedName>
        <fullName evidence="4">DUF481 domain-containing protein</fullName>
    </recommendedName>
</protein>
<dbReference type="EMBL" id="JACGWS010000003">
    <property type="protein sequence ID" value="MBC8754435.1"/>
    <property type="molecule type" value="Genomic_DNA"/>
</dbReference>
<feature type="chain" id="PRO_5047209547" description="DUF481 domain-containing protein" evidence="1">
    <location>
        <begin position="20"/>
        <end position="410"/>
    </location>
</feature>
<evidence type="ECO:0000313" key="3">
    <source>
        <dbReference type="Proteomes" id="UP000619238"/>
    </source>
</evidence>
<proteinExistence type="predicted"/>
<evidence type="ECO:0000256" key="1">
    <source>
        <dbReference type="SAM" id="SignalP"/>
    </source>
</evidence>
<name>A0ABR7Q792_9FLAO</name>
<dbReference type="Proteomes" id="UP000619238">
    <property type="component" value="Unassembled WGS sequence"/>
</dbReference>
<dbReference type="RefSeq" id="WP_187561473.1">
    <property type="nucleotide sequence ID" value="NZ_JACGWS010000003.1"/>
</dbReference>
<feature type="signal peptide" evidence="1">
    <location>
        <begin position="1"/>
        <end position="19"/>
    </location>
</feature>
<gene>
    <name evidence="2" type="ORF">H2O64_07110</name>
</gene>
<keyword evidence="3" id="KW-1185">Reference proteome</keyword>
<evidence type="ECO:0008006" key="4">
    <source>
        <dbReference type="Google" id="ProtNLM"/>
    </source>
</evidence>
<sequence>MLKSTLLLLLLLISSIAFSQDNLNEDLKIFLDCNRCDHTYIKQNLGNVQFVRDQGLSDVHLFFLIQSNGSGGRLYEIDFIGKNKFEKISYKLEFSTNTDMTSDNVRNEILKYIKLGLVRFWIENKSTATITVTVPSPENETEVIEDDAWNAWVFRLGARGYFNGEETNRSSNLDFNISAKRVTEKNKFSLRASFGENKSTFTFDGSDIVAINNNKSLNVSDVLSINSHWSYGFFGDIGTSTYRNYKLFWRFRPAIEYNFFKYEQSAKKQLILSYRNGLVFNDYIERSVFGEDKELLFEHTLLLGGSVRQEWGNINGEVFFSQYLHDTTLNSLGFYMGANIRVFKGFNFDIGGNYRITRNQINLPAGDVSLEELLLQQQQLQSGYNYWVTIGFSYSFGSIYNSIVNPRFNF</sequence>
<evidence type="ECO:0000313" key="2">
    <source>
        <dbReference type="EMBL" id="MBC8754435.1"/>
    </source>
</evidence>
<accession>A0ABR7Q792</accession>
<organism evidence="2 3">
    <name type="scientific">Kordia aestuariivivens</name>
    <dbReference type="NCBI Taxonomy" id="2759037"/>
    <lineage>
        <taxon>Bacteria</taxon>
        <taxon>Pseudomonadati</taxon>
        <taxon>Bacteroidota</taxon>
        <taxon>Flavobacteriia</taxon>
        <taxon>Flavobacteriales</taxon>
        <taxon>Flavobacteriaceae</taxon>
        <taxon>Kordia</taxon>
    </lineage>
</organism>
<reference evidence="2 3" key="1">
    <citation type="submission" date="2020-07" db="EMBL/GenBank/DDBJ databases">
        <title>Description of Kordia aestuariivivens sp. nov., isolated from a tidal flat.</title>
        <authorList>
            <person name="Park S."/>
            <person name="Yoon J.-H."/>
        </authorList>
    </citation>
    <scope>NUCLEOTIDE SEQUENCE [LARGE SCALE GENOMIC DNA]</scope>
    <source>
        <strain evidence="2 3">YSTF-M3</strain>
    </source>
</reference>